<evidence type="ECO:0000313" key="2">
    <source>
        <dbReference type="Proteomes" id="UP001141933"/>
    </source>
</evidence>
<dbReference type="Gene3D" id="2.60.40.2630">
    <property type="match status" value="2"/>
</dbReference>
<evidence type="ECO:0000313" key="1">
    <source>
        <dbReference type="EMBL" id="MCZ8373544.1"/>
    </source>
</evidence>
<dbReference type="Pfam" id="PF13149">
    <property type="entry name" value="Mfa_like_1"/>
    <property type="match status" value="2"/>
</dbReference>
<reference evidence="1" key="1">
    <citation type="submission" date="2022-12" db="EMBL/GenBank/DDBJ databases">
        <title>Phocaeicola acetigenes sp. nov., isolated feces from a healthy human.</title>
        <authorList>
            <person name="Do H."/>
            <person name="Ha Y.B."/>
            <person name="Kim J.-S."/>
            <person name="Suh M.K."/>
            <person name="Kim H.S."/>
            <person name="Lee J.-S."/>
        </authorList>
    </citation>
    <scope>NUCLEOTIDE SEQUENCE</scope>
    <source>
        <strain evidence="1">KGMB11183</strain>
    </source>
</reference>
<dbReference type="InterPro" id="IPR042278">
    <property type="entry name" value="Mfa-like_1_N"/>
</dbReference>
<protein>
    <submittedName>
        <fullName evidence="1">Fimbrillin family protein</fullName>
    </submittedName>
</protein>
<dbReference type="CDD" id="cd13121">
    <property type="entry name" value="BF2867_like_C"/>
    <property type="match status" value="2"/>
</dbReference>
<gene>
    <name evidence="1" type="ORF">O6P32_12645</name>
</gene>
<organism evidence="1 2">
    <name type="scientific">Phocaeicola acetigenes</name>
    <dbReference type="NCBI Taxonomy" id="3016083"/>
    <lineage>
        <taxon>Bacteria</taxon>
        <taxon>Pseudomonadati</taxon>
        <taxon>Bacteroidota</taxon>
        <taxon>Bacteroidia</taxon>
        <taxon>Bacteroidales</taxon>
        <taxon>Bacteroidaceae</taxon>
        <taxon>Phocaeicola</taxon>
    </lineage>
</organism>
<dbReference type="InterPro" id="IPR025049">
    <property type="entry name" value="Mfa-like_1"/>
</dbReference>
<dbReference type="EMBL" id="JAPZVM010000013">
    <property type="protein sequence ID" value="MCZ8373544.1"/>
    <property type="molecule type" value="Genomic_DNA"/>
</dbReference>
<dbReference type="Gene3D" id="2.60.40.2620">
    <property type="entry name" value="Fimbrillin-like"/>
    <property type="match status" value="2"/>
</dbReference>
<proteinExistence type="predicted"/>
<dbReference type="Proteomes" id="UP001141933">
    <property type="component" value="Unassembled WGS sequence"/>
</dbReference>
<comment type="caution">
    <text evidence="1">The sequence shown here is derived from an EMBL/GenBank/DDBJ whole genome shotgun (WGS) entry which is preliminary data.</text>
</comment>
<keyword evidence="2" id="KW-1185">Reference proteome</keyword>
<dbReference type="RefSeq" id="WP_269878876.1">
    <property type="nucleotide sequence ID" value="NZ_JAPZVM010000013.1"/>
</dbReference>
<dbReference type="PROSITE" id="PS51257">
    <property type="entry name" value="PROKAR_LIPOPROTEIN"/>
    <property type="match status" value="1"/>
</dbReference>
<name>A0ABT4PKN7_9BACT</name>
<sequence>MNKRIFWGIGIFSVAVLMGACSDNYENLGNGEEEIPGIEPREVVFSLKNFEADDRSRTNLEVNESGVTFTWAKDDTLGIFPSQGDQVSFAMDEGAGTANAVFSGGSWELKKSSTYYAYYPFSRKYFDGQSSKNKIWVNYKGQSQDGNNSTATIGKYDFMNAASTSPEEGRLLFEFSHLGALVQLSVTVPEKMTVKKMALATENEEFLIEGYYNLEDEIPVYVAERKSKVLSLAMKNVECEANATVTGYLMVPPTDLTGKTLTVRVYDDRNKLYSYTYPAAGVFRAGKSYRFKVGVTESTENPDDLYDKMELSCNMDAYLKENANLGENLNVAVFADLYNEGEFLMKPFVADKNGNLSYTGGTMYFPEDHDVTLYAVYGKLTNWTENQDMPAVYKHTVNAEQTEANYMDNDLLYAAKKVTSDGKNSEILFSHVCSGVRIGVKAAAGTNVAPEKQVTVTLNNLWMAGNLNMKTGEMTPDSGSQKGAVSLGKINMLDSFGDNETYAKATVIPQKLERGTELFTVKNGNKVFKYTIEKLNGLSLEPGKIHTFEIEIDGDSNISVSTSVEDWEVGETIIIDTDK</sequence>
<dbReference type="CDD" id="cd13120">
    <property type="entry name" value="BF2867_like_N"/>
    <property type="match status" value="2"/>
</dbReference>
<accession>A0ABT4PKN7</accession>